<feature type="active site" description="Proton donor" evidence="4">
    <location>
        <position position="96"/>
    </location>
</feature>
<accession>A0ABS6Y9Q4</accession>
<dbReference type="PANTHER" id="PTHR43375:SF1">
    <property type="entry name" value="OROTIDINE 5'-PHOSPHATE DECARBOXYLASE"/>
    <property type="match status" value="1"/>
</dbReference>
<dbReference type="NCBIfam" id="TIGR02127">
    <property type="entry name" value="pyrF_sub2"/>
    <property type="match status" value="1"/>
</dbReference>
<dbReference type="EMBL" id="JAHXCT010000001">
    <property type="protein sequence ID" value="MBW4768291.1"/>
    <property type="molecule type" value="Genomic_DNA"/>
</dbReference>
<dbReference type="Proteomes" id="UP000788426">
    <property type="component" value="Unassembled WGS sequence"/>
</dbReference>
<dbReference type="EC" id="4.1.1.23" evidence="4"/>
<dbReference type="SMART" id="SM00934">
    <property type="entry name" value="OMPdecase"/>
    <property type="match status" value="1"/>
</dbReference>
<dbReference type="HAMAP" id="MF_01215">
    <property type="entry name" value="OMPdecase_type2"/>
    <property type="match status" value="1"/>
</dbReference>
<evidence type="ECO:0000256" key="3">
    <source>
        <dbReference type="ARBA" id="ARBA00022975"/>
    </source>
</evidence>
<dbReference type="InterPro" id="IPR011995">
    <property type="entry name" value="OMPdecase_type-2"/>
</dbReference>
<evidence type="ECO:0000313" key="6">
    <source>
        <dbReference type="EMBL" id="MBW4768291.1"/>
    </source>
</evidence>
<evidence type="ECO:0000256" key="2">
    <source>
        <dbReference type="ARBA" id="ARBA00022793"/>
    </source>
</evidence>
<keyword evidence="3 4" id="KW-0665">Pyrimidine biosynthesis</keyword>
<dbReference type="PANTHER" id="PTHR43375">
    <property type="entry name" value="OROTIDINE 5'-PHOSPHATE DECARBOXYLASE"/>
    <property type="match status" value="1"/>
</dbReference>
<dbReference type="CDD" id="cd04725">
    <property type="entry name" value="OMP_decarboxylase_like"/>
    <property type="match status" value="1"/>
</dbReference>
<proteinExistence type="inferred from homology"/>
<evidence type="ECO:0000256" key="1">
    <source>
        <dbReference type="ARBA" id="ARBA00004861"/>
    </source>
</evidence>
<protein>
    <recommendedName>
        <fullName evidence="4">Orotidine 5'-phosphate decarboxylase</fullName>
        <ecNumber evidence="4">4.1.1.23</ecNumber>
    </recommendedName>
    <alternativeName>
        <fullName evidence="4">OMP decarboxylase</fullName>
        <shortName evidence="4">OMPDCase</shortName>
        <shortName evidence="4">OMPdecase</shortName>
    </alternativeName>
</protein>
<dbReference type="RefSeq" id="WP_219478972.1">
    <property type="nucleotide sequence ID" value="NZ_JABZTH010000019.1"/>
</dbReference>
<comment type="caution">
    <text evidence="6">The sequence shown here is derived from an EMBL/GenBank/DDBJ whole genome shotgun (WGS) entry which is preliminary data.</text>
</comment>
<dbReference type="InterPro" id="IPR018089">
    <property type="entry name" value="OMPdecase_AS"/>
</dbReference>
<name>A0ABS6Y9Q4_9BACT</name>
<keyword evidence="2 4" id="KW-0210">Decarboxylase</keyword>
<gene>
    <name evidence="4 6" type="primary">pyrF</name>
    <name evidence="6" type="ORF">KZO38_00710</name>
</gene>
<dbReference type="InterPro" id="IPR001754">
    <property type="entry name" value="OMPdeCOase_dom"/>
</dbReference>
<sequence>MNRKELINQIFTKKSFLCVGLDPDINKIPKHLLELEDPIFEFLKQIVDTTAPYSVAYKPNIAFFECLGIKGLITFDKIVRYIKENYPEVFIIADAKRGDIGNTAKMYAKTFFEEYDVDAITVAPYMGEDSVQPFLDYENKWTIVLALTSNKGSHDFQFIEDKNGKQVFQHILSKTQEWGNKENLMFVVGATQGSMFSKIRELAPDNFLLVPGVGAQGGSLQEVCKYGITKECGLLVNSSRGIIFASADKDFATIAGQKAKELQEEMAEELKKVL</sequence>
<evidence type="ECO:0000256" key="4">
    <source>
        <dbReference type="HAMAP-Rule" id="MF_01215"/>
    </source>
</evidence>
<reference evidence="6 7" key="1">
    <citation type="submission" date="2021-07" db="EMBL/GenBank/DDBJ databases">
        <title>Genomic diversity and antimicrobial resistance of Prevotella spp. isolated from chronic lung disease airways.</title>
        <authorList>
            <person name="Webb K.A."/>
            <person name="Olagoke O.S."/>
            <person name="Baird T."/>
            <person name="Neill J."/>
            <person name="Pham A."/>
            <person name="Wells T.J."/>
            <person name="Ramsay K.A."/>
            <person name="Bell S.C."/>
            <person name="Sarovich D.S."/>
            <person name="Price E.P."/>
        </authorList>
    </citation>
    <scope>NUCLEOTIDE SEQUENCE [LARGE SCALE GENOMIC DNA]</scope>
    <source>
        <strain evidence="6 7">SCHI0011.S.12</strain>
    </source>
</reference>
<keyword evidence="4 6" id="KW-0456">Lyase</keyword>
<dbReference type="GO" id="GO:0004590">
    <property type="term" value="F:orotidine-5'-phosphate decarboxylase activity"/>
    <property type="evidence" value="ECO:0007669"/>
    <property type="project" value="UniProtKB-EC"/>
</dbReference>
<organism evidence="6 7">
    <name type="scientific">Hoylesella nanceiensis</name>
    <dbReference type="NCBI Taxonomy" id="425941"/>
    <lineage>
        <taxon>Bacteria</taxon>
        <taxon>Pseudomonadati</taxon>
        <taxon>Bacteroidota</taxon>
        <taxon>Bacteroidia</taxon>
        <taxon>Bacteroidales</taxon>
        <taxon>Prevotellaceae</taxon>
        <taxon>Hoylesella</taxon>
    </lineage>
</organism>
<comment type="similarity">
    <text evidence="4">Belongs to the OMP decarboxylase family. Type 2 subfamily.</text>
</comment>
<feature type="domain" description="Orotidine 5'-phosphate decarboxylase" evidence="5">
    <location>
        <begin position="16"/>
        <end position="255"/>
    </location>
</feature>
<comment type="pathway">
    <text evidence="1 4">Pyrimidine metabolism; UMP biosynthesis via de novo pathway; UMP from orotate: step 2/2.</text>
</comment>
<evidence type="ECO:0000259" key="5">
    <source>
        <dbReference type="SMART" id="SM00934"/>
    </source>
</evidence>
<dbReference type="Pfam" id="PF00215">
    <property type="entry name" value="OMPdecase"/>
    <property type="match status" value="1"/>
</dbReference>
<comment type="catalytic activity">
    <reaction evidence="4">
        <text>orotidine 5'-phosphate + H(+) = UMP + CO2</text>
        <dbReference type="Rhea" id="RHEA:11596"/>
        <dbReference type="ChEBI" id="CHEBI:15378"/>
        <dbReference type="ChEBI" id="CHEBI:16526"/>
        <dbReference type="ChEBI" id="CHEBI:57538"/>
        <dbReference type="ChEBI" id="CHEBI:57865"/>
        <dbReference type="EC" id="4.1.1.23"/>
    </reaction>
</comment>
<dbReference type="PROSITE" id="PS00156">
    <property type="entry name" value="OMPDECASE"/>
    <property type="match status" value="1"/>
</dbReference>
<keyword evidence="7" id="KW-1185">Reference proteome</keyword>
<evidence type="ECO:0000313" key="7">
    <source>
        <dbReference type="Proteomes" id="UP000788426"/>
    </source>
</evidence>